<protein>
    <submittedName>
        <fullName evidence="2">Uncharacterized protein</fullName>
    </submittedName>
</protein>
<keyword evidence="1" id="KW-0812">Transmembrane</keyword>
<gene>
    <name evidence="2" type="ORF">AVEN_238435_1</name>
</gene>
<proteinExistence type="predicted"/>
<feature type="transmembrane region" description="Helical" evidence="1">
    <location>
        <begin position="7"/>
        <end position="28"/>
    </location>
</feature>
<dbReference type="AlphaFoldDB" id="A0A4Y2M7I1"/>
<accession>A0A4Y2M7I1</accession>
<evidence type="ECO:0000313" key="3">
    <source>
        <dbReference type="Proteomes" id="UP000499080"/>
    </source>
</evidence>
<dbReference type="Proteomes" id="UP000499080">
    <property type="component" value="Unassembled WGS sequence"/>
</dbReference>
<comment type="caution">
    <text evidence="2">The sequence shown here is derived from an EMBL/GenBank/DDBJ whole genome shotgun (WGS) entry which is preliminary data.</text>
</comment>
<keyword evidence="1" id="KW-1133">Transmembrane helix</keyword>
<organism evidence="2 3">
    <name type="scientific">Araneus ventricosus</name>
    <name type="common">Orbweaver spider</name>
    <name type="synonym">Epeira ventricosa</name>
    <dbReference type="NCBI Taxonomy" id="182803"/>
    <lineage>
        <taxon>Eukaryota</taxon>
        <taxon>Metazoa</taxon>
        <taxon>Ecdysozoa</taxon>
        <taxon>Arthropoda</taxon>
        <taxon>Chelicerata</taxon>
        <taxon>Arachnida</taxon>
        <taxon>Araneae</taxon>
        <taxon>Araneomorphae</taxon>
        <taxon>Entelegynae</taxon>
        <taxon>Araneoidea</taxon>
        <taxon>Araneidae</taxon>
        <taxon>Araneus</taxon>
    </lineage>
</organism>
<keyword evidence="1" id="KW-0472">Membrane</keyword>
<dbReference type="EMBL" id="BGPR01006885">
    <property type="protein sequence ID" value="GBN22629.1"/>
    <property type="molecule type" value="Genomic_DNA"/>
</dbReference>
<reference evidence="2 3" key="1">
    <citation type="journal article" date="2019" name="Sci. Rep.">
        <title>Orb-weaving spider Araneus ventricosus genome elucidates the spidroin gene catalogue.</title>
        <authorList>
            <person name="Kono N."/>
            <person name="Nakamura H."/>
            <person name="Ohtoshi R."/>
            <person name="Moran D.A.P."/>
            <person name="Shinohara A."/>
            <person name="Yoshida Y."/>
            <person name="Fujiwara M."/>
            <person name="Mori M."/>
            <person name="Tomita M."/>
            <person name="Arakawa K."/>
        </authorList>
    </citation>
    <scope>NUCLEOTIDE SEQUENCE [LARGE SCALE GENOMIC DNA]</scope>
</reference>
<evidence type="ECO:0000256" key="1">
    <source>
        <dbReference type="SAM" id="Phobius"/>
    </source>
</evidence>
<sequence>MLDFVQLLLYNICVYVLLSEVVILIPSISKLCVTHNLVPKAELPYSSTPRTWRGSTEHHSNFQPIHLVGHSRARPRKQRIHHLKQGRRGQEKKSITYGHSDPLRLLHLFLLPLSETGLPQWFCDFLFRERASGSFPTFLNLSRFSFLAQLS</sequence>
<keyword evidence="3" id="KW-1185">Reference proteome</keyword>
<name>A0A4Y2M7I1_ARAVE</name>
<evidence type="ECO:0000313" key="2">
    <source>
        <dbReference type="EMBL" id="GBN22629.1"/>
    </source>
</evidence>